<accession>A0A6N9TL91</accession>
<evidence type="ECO:0008006" key="4">
    <source>
        <dbReference type="Google" id="ProtNLM"/>
    </source>
</evidence>
<name>A0A6N9TL91_DISTH</name>
<keyword evidence="1" id="KW-0732">Signal</keyword>
<sequence length="130" mass="13931">MARRFLAAVALSCLLAGAAGCARVHLDLVADEPPACLNDPVAVDLAVLRHFRREARAHFGLFGLVTWKDLPLAEVVREEVAAAGGDAVINLTVTGRQGLWEILLGLPLSPLWTARSYVVEGDVVLLPARK</sequence>
<dbReference type="PROSITE" id="PS51257">
    <property type="entry name" value="PROKAR_LIPOPROTEIN"/>
    <property type="match status" value="1"/>
</dbReference>
<feature type="chain" id="PRO_5026944277" description="Lipoprotein" evidence="1">
    <location>
        <begin position="22"/>
        <end position="130"/>
    </location>
</feature>
<evidence type="ECO:0000256" key="1">
    <source>
        <dbReference type="SAM" id="SignalP"/>
    </source>
</evidence>
<reference evidence="2 3" key="1">
    <citation type="submission" date="2020-02" db="EMBL/GenBank/DDBJ databases">
        <title>Comparative genomics of sulfur disproportionating microorganisms.</title>
        <authorList>
            <person name="Ward L.M."/>
            <person name="Bertran E."/>
            <person name="Johnston D.T."/>
        </authorList>
    </citation>
    <scope>NUCLEOTIDE SEQUENCE [LARGE SCALE GENOMIC DNA]</scope>
    <source>
        <strain evidence="2 3">DSM 100025</strain>
    </source>
</reference>
<organism evidence="2 3">
    <name type="scientific">Dissulfurirhabdus thermomarina</name>
    <dbReference type="NCBI Taxonomy" id="1765737"/>
    <lineage>
        <taxon>Bacteria</taxon>
        <taxon>Deltaproteobacteria</taxon>
        <taxon>Dissulfurirhabdaceae</taxon>
        <taxon>Dissulfurirhabdus</taxon>
    </lineage>
</organism>
<dbReference type="RefSeq" id="WP_163297981.1">
    <property type="nucleotide sequence ID" value="NZ_JAAGRR010000019.1"/>
</dbReference>
<proteinExistence type="predicted"/>
<dbReference type="Proteomes" id="UP000469346">
    <property type="component" value="Unassembled WGS sequence"/>
</dbReference>
<feature type="signal peptide" evidence="1">
    <location>
        <begin position="1"/>
        <end position="21"/>
    </location>
</feature>
<keyword evidence="3" id="KW-1185">Reference proteome</keyword>
<comment type="caution">
    <text evidence="2">The sequence shown here is derived from an EMBL/GenBank/DDBJ whole genome shotgun (WGS) entry which is preliminary data.</text>
</comment>
<evidence type="ECO:0000313" key="2">
    <source>
        <dbReference type="EMBL" id="NDY41828.1"/>
    </source>
</evidence>
<dbReference type="AlphaFoldDB" id="A0A6N9TL91"/>
<protein>
    <recommendedName>
        <fullName evidence="4">Lipoprotein</fullName>
    </recommendedName>
</protein>
<evidence type="ECO:0000313" key="3">
    <source>
        <dbReference type="Proteomes" id="UP000469346"/>
    </source>
</evidence>
<gene>
    <name evidence="2" type="ORF">G3N55_03030</name>
</gene>
<dbReference type="EMBL" id="JAAGRR010000019">
    <property type="protein sequence ID" value="NDY41828.1"/>
    <property type="molecule type" value="Genomic_DNA"/>
</dbReference>